<keyword evidence="2" id="KW-1185">Reference proteome</keyword>
<reference evidence="1 2" key="1">
    <citation type="submission" date="2014-04" db="EMBL/GenBank/DDBJ databases">
        <title>Evolutionary Origins and Diversification of the Mycorrhizal Mutualists.</title>
        <authorList>
            <consortium name="DOE Joint Genome Institute"/>
            <consortium name="Mycorrhizal Genomics Consortium"/>
            <person name="Kohler A."/>
            <person name="Kuo A."/>
            <person name="Nagy L.G."/>
            <person name="Floudas D."/>
            <person name="Copeland A."/>
            <person name="Barry K.W."/>
            <person name="Cichocki N."/>
            <person name="Veneault-Fourrey C."/>
            <person name="LaButti K."/>
            <person name="Lindquist E.A."/>
            <person name="Lipzen A."/>
            <person name="Lundell T."/>
            <person name="Morin E."/>
            <person name="Murat C."/>
            <person name="Riley R."/>
            <person name="Ohm R."/>
            <person name="Sun H."/>
            <person name="Tunlid A."/>
            <person name="Henrissat B."/>
            <person name="Grigoriev I.V."/>
            <person name="Hibbett D.S."/>
            <person name="Martin F."/>
        </authorList>
    </citation>
    <scope>NUCLEOTIDE SEQUENCE [LARGE SCALE GENOMIC DNA]</scope>
    <source>
        <strain evidence="1 2">FD-317 M1</strain>
    </source>
</reference>
<dbReference type="AlphaFoldDB" id="A0A0D0AYU4"/>
<dbReference type="HOGENOM" id="CLU_2171369_0_0_1"/>
<evidence type="ECO:0000313" key="2">
    <source>
        <dbReference type="Proteomes" id="UP000053593"/>
    </source>
</evidence>
<name>A0A0D0AYU4_9AGAR</name>
<organism evidence="1 2">
    <name type="scientific">Collybiopsis luxurians FD-317 M1</name>
    <dbReference type="NCBI Taxonomy" id="944289"/>
    <lineage>
        <taxon>Eukaryota</taxon>
        <taxon>Fungi</taxon>
        <taxon>Dikarya</taxon>
        <taxon>Basidiomycota</taxon>
        <taxon>Agaricomycotina</taxon>
        <taxon>Agaricomycetes</taxon>
        <taxon>Agaricomycetidae</taxon>
        <taxon>Agaricales</taxon>
        <taxon>Marasmiineae</taxon>
        <taxon>Omphalotaceae</taxon>
        <taxon>Collybiopsis</taxon>
        <taxon>Collybiopsis luxurians</taxon>
    </lineage>
</organism>
<proteinExistence type="predicted"/>
<dbReference type="Proteomes" id="UP000053593">
    <property type="component" value="Unassembled WGS sequence"/>
</dbReference>
<accession>A0A0D0AYU4</accession>
<sequence length="110" mass="12407">MPKDVSILTEFLVNSNANAFNSKQNNTTPDIRQAIQKCLSLALIIYSECTIAFTSPTLPVTFLPAEDVLSQYNGSESDLLMWYTQRLILDVIAEEDIEEIGKGLMFWNDE</sequence>
<gene>
    <name evidence="1" type="ORF">GYMLUDRAFT_248299</name>
</gene>
<protein>
    <submittedName>
        <fullName evidence="1">Uncharacterized protein</fullName>
    </submittedName>
</protein>
<dbReference type="EMBL" id="KN834802">
    <property type="protein sequence ID" value="KIK55900.1"/>
    <property type="molecule type" value="Genomic_DNA"/>
</dbReference>
<evidence type="ECO:0000313" key="1">
    <source>
        <dbReference type="EMBL" id="KIK55900.1"/>
    </source>
</evidence>